<evidence type="ECO:0000256" key="2">
    <source>
        <dbReference type="ARBA" id="ARBA00022573"/>
    </source>
</evidence>
<dbReference type="PROSITE" id="PS51014">
    <property type="entry name" value="COBK_CBIJ"/>
    <property type="match status" value="1"/>
</dbReference>
<proteinExistence type="predicted"/>
<keyword evidence="3" id="KW-0560">Oxidoreductase</keyword>
<accession>A0A1L5F579</accession>
<dbReference type="Proteomes" id="UP000184604">
    <property type="component" value="Chromosome"/>
</dbReference>
<dbReference type="Pfam" id="PF02571">
    <property type="entry name" value="CbiJ"/>
    <property type="match status" value="1"/>
</dbReference>
<evidence type="ECO:0000256" key="1">
    <source>
        <dbReference type="ARBA" id="ARBA00004953"/>
    </source>
</evidence>
<dbReference type="RefSeq" id="WP_073537801.1">
    <property type="nucleotide sequence ID" value="NZ_CP018335.1"/>
</dbReference>
<dbReference type="NCBIfam" id="NF005970">
    <property type="entry name" value="PRK08057.1-4"/>
    <property type="match status" value="1"/>
</dbReference>
<organism evidence="4 5">
    <name type="scientific">Clostridium kluyveri</name>
    <dbReference type="NCBI Taxonomy" id="1534"/>
    <lineage>
        <taxon>Bacteria</taxon>
        <taxon>Bacillati</taxon>
        <taxon>Bacillota</taxon>
        <taxon>Clostridia</taxon>
        <taxon>Eubacteriales</taxon>
        <taxon>Clostridiaceae</taxon>
        <taxon>Clostridium</taxon>
    </lineage>
</organism>
<dbReference type="OrthoDB" id="9780707at2"/>
<evidence type="ECO:0000313" key="5">
    <source>
        <dbReference type="Proteomes" id="UP000184604"/>
    </source>
</evidence>
<dbReference type="NCBIfam" id="TIGR00715">
    <property type="entry name" value="precor6x_red"/>
    <property type="match status" value="1"/>
</dbReference>
<gene>
    <name evidence="4" type="ORF">BS101_04855</name>
</gene>
<evidence type="ECO:0000313" key="4">
    <source>
        <dbReference type="EMBL" id="APM38112.1"/>
    </source>
</evidence>
<keyword evidence="2" id="KW-0169">Cobalamin biosynthesis</keyword>
<dbReference type="UniPathway" id="UPA00148"/>
<dbReference type="GO" id="GO:0009236">
    <property type="term" value="P:cobalamin biosynthetic process"/>
    <property type="evidence" value="ECO:0007669"/>
    <property type="project" value="UniProtKB-UniPathway"/>
</dbReference>
<comment type="pathway">
    <text evidence="1">Cofactor biosynthesis; adenosylcobalamin biosynthesis.</text>
</comment>
<dbReference type="PANTHER" id="PTHR36925:SF1">
    <property type="entry name" value="COBALT-PRECORRIN-6A REDUCTASE"/>
    <property type="match status" value="1"/>
</dbReference>
<sequence length="262" mass="30157">MIGLILGTSEGKNIVGGLNRFTDNILISTATIYGGELFNEYKYKFLNTKPLSFDELRQMFLKNNISVLVDASHPYAVEISCNCEKLCEELNIKYLRYERASVCDKYKNKDKVIFVKDYQELIDKIKSIKELHNKNATILNTTGSKNVDKFICSGILNRIVHRILPSVEVMKQCFKLGINTEDIIAIKGPIGYKLNLGFIEQYNAKAIILKDSGIQGGTEEKIEAALYKDIYIFIIERKKKVYQNIFYNEEEVVKYIKDKKLY</sequence>
<protein>
    <submittedName>
        <fullName evidence="4">Cobalt-precorrin-6A reductase</fullName>
    </submittedName>
</protein>
<name>A0A1L5F579_CLOKL</name>
<dbReference type="PANTHER" id="PTHR36925">
    <property type="entry name" value="COBALT-PRECORRIN-6A REDUCTASE"/>
    <property type="match status" value="1"/>
</dbReference>
<evidence type="ECO:0000256" key="3">
    <source>
        <dbReference type="ARBA" id="ARBA00023002"/>
    </source>
</evidence>
<dbReference type="EMBL" id="CP018335">
    <property type="protein sequence ID" value="APM38112.1"/>
    <property type="molecule type" value="Genomic_DNA"/>
</dbReference>
<dbReference type="GO" id="GO:0016994">
    <property type="term" value="F:precorrin-6A reductase activity"/>
    <property type="evidence" value="ECO:0007669"/>
    <property type="project" value="InterPro"/>
</dbReference>
<dbReference type="AlphaFoldDB" id="A0A1L5F579"/>
<reference evidence="4 5" key="1">
    <citation type="submission" date="2016-12" db="EMBL/GenBank/DDBJ databases">
        <title>Complete genome sequence of Clostridium kluyveri JZZ isolated from the pit mud of a Chinese flavor liquor-making factory.</title>
        <authorList>
            <person name="Wang Y."/>
        </authorList>
    </citation>
    <scope>NUCLEOTIDE SEQUENCE [LARGE SCALE GENOMIC DNA]</scope>
    <source>
        <strain evidence="4 5">JZZ</strain>
    </source>
</reference>
<dbReference type="InterPro" id="IPR003723">
    <property type="entry name" value="Precorrin-6x_reduct"/>
</dbReference>